<evidence type="ECO:0000313" key="4">
    <source>
        <dbReference type="EMBL" id="SDM45707.1"/>
    </source>
</evidence>
<keyword evidence="4" id="KW-0418">Kinase</keyword>
<dbReference type="InterPro" id="IPR003594">
    <property type="entry name" value="HATPase_dom"/>
</dbReference>
<reference evidence="4 5" key="1">
    <citation type="submission" date="2016-10" db="EMBL/GenBank/DDBJ databases">
        <authorList>
            <person name="de Groot N.N."/>
        </authorList>
    </citation>
    <scope>NUCLEOTIDE SEQUENCE [LARGE SCALE GENOMIC DNA]</scope>
    <source>
        <strain evidence="4 5">CGMCC 4.6533</strain>
    </source>
</reference>
<proteinExistence type="predicted"/>
<dbReference type="STRING" id="633440.SAMN05421869_14443"/>
<feature type="region of interest" description="Disordered" evidence="2">
    <location>
        <begin position="137"/>
        <end position="157"/>
    </location>
</feature>
<evidence type="ECO:0000313" key="5">
    <source>
        <dbReference type="Proteomes" id="UP000199202"/>
    </source>
</evidence>
<organism evidence="4 5">
    <name type="scientific">Nonomuraea jiangxiensis</name>
    <dbReference type="NCBI Taxonomy" id="633440"/>
    <lineage>
        <taxon>Bacteria</taxon>
        <taxon>Bacillati</taxon>
        <taxon>Actinomycetota</taxon>
        <taxon>Actinomycetes</taxon>
        <taxon>Streptosporangiales</taxon>
        <taxon>Streptosporangiaceae</taxon>
        <taxon>Nonomuraea</taxon>
    </lineage>
</organism>
<gene>
    <name evidence="4" type="ORF">SAMN05421869_14443</name>
</gene>
<keyword evidence="5" id="KW-1185">Reference proteome</keyword>
<evidence type="ECO:0000256" key="1">
    <source>
        <dbReference type="ARBA" id="ARBA00022527"/>
    </source>
</evidence>
<dbReference type="AlphaFoldDB" id="A0A1G9TDH6"/>
<dbReference type="RefSeq" id="WP_218136412.1">
    <property type="nucleotide sequence ID" value="NZ_FNDJ01000044.1"/>
</dbReference>
<dbReference type="PANTHER" id="PTHR35526:SF3">
    <property type="entry name" value="ANTI-SIGMA-F FACTOR RSBW"/>
    <property type="match status" value="1"/>
</dbReference>
<dbReference type="SUPFAM" id="SSF55874">
    <property type="entry name" value="ATPase domain of HSP90 chaperone/DNA topoisomerase II/histidine kinase"/>
    <property type="match status" value="1"/>
</dbReference>
<dbReference type="EMBL" id="FNDJ01000044">
    <property type="protein sequence ID" value="SDM45707.1"/>
    <property type="molecule type" value="Genomic_DNA"/>
</dbReference>
<name>A0A1G9TDH6_9ACTN</name>
<dbReference type="CDD" id="cd16936">
    <property type="entry name" value="HATPase_RsbW-like"/>
    <property type="match status" value="1"/>
</dbReference>
<dbReference type="InterPro" id="IPR050267">
    <property type="entry name" value="Anti-sigma-factor_SerPK"/>
</dbReference>
<protein>
    <submittedName>
        <fullName evidence="4">Anti-sigma regulatory factor (Ser/Thr protein kinase)</fullName>
    </submittedName>
</protein>
<dbReference type="Pfam" id="PF13581">
    <property type="entry name" value="HATPase_c_2"/>
    <property type="match status" value="1"/>
</dbReference>
<dbReference type="PANTHER" id="PTHR35526">
    <property type="entry name" value="ANTI-SIGMA-F FACTOR RSBW-RELATED"/>
    <property type="match status" value="1"/>
</dbReference>
<dbReference type="Gene3D" id="3.30.565.10">
    <property type="entry name" value="Histidine kinase-like ATPase, C-terminal domain"/>
    <property type="match status" value="1"/>
</dbReference>
<dbReference type="GO" id="GO:0004674">
    <property type="term" value="F:protein serine/threonine kinase activity"/>
    <property type="evidence" value="ECO:0007669"/>
    <property type="project" value="UniProtKB-KW"/>
</dbReference>
<accession>A0A1G9TDH6</accession>
<dbReference type="InterPro" id="IPR036890">
    <property type="entry name" value="HATPase_C_sf"/>
</dbReference>
<feature type="domain" description="Histidine kinase/HSP90-like ATPase" evidence="3">
    <location>
        <begin position="18"/>
        <end position="126"/>
    </location>
</feature>
<keyword evidence="1" id="KW-0723">Serine/threonine-protein kinase</keyword>
<sequence length="157" mass="16396">MSGRRLLAELLAPGVEASVPLLRHCVGRILAAAGHRYVDDVQLVVSELASNAVTHTRSGRPGGCVIVEVSAIGDTLTRIEVVDEGSCSVPRPREARDSDCDGRGLRLVEAMSVRWGVSQGPVGGTVVWAEVVTAVPEDPQDTGAGDVPSETASVVEM</sequence>
<evidence type="ECO:0000259" key="3">
    <source>
        <dbReference type="Pfam" id="PF13581"/>
    </source>
</evidence>
<dbReference type="Proteomes" id="UP000199202">
    <property type="component" value="Unassembled WGS sequence"/>
</dbReference>
<keyword evidence="4" id="KW-0808">Transferase</keyword>
<evidence type="ECO:0000256" key="2">
    <source>
        <dbReference type="SAM" id="MobiDB-lite"/>
    </source>
</evidence>